<dbReference type="Proteomes" id="UP000486602">
    <property type="component" value="Unassembled WGS sequence"/>
</dbReference>
<evidence type="ECO:0000259" key="3">
    <source>
        <dbReference type="PROSITE" id="PS50930"/>
    </source>
</evidence>
<dbReference type="GO" id="GO:0003677">
    <property type="term" value="F:DNA binding"/>
    <property type="evidence" value="ECO:0007669"/>
    <property type="project" value="InterPro"/>
</dbReference>
<dbReference type="PROSITE" id="PS50110">
    <property type="entry name" value="RESPONSE_REGULATORY"/>
    <property type="match status" value="1"/>
</dbReference>
<feature type="domain" description="HTH LytTR-type" evidence="3">
    <location>
        <begin position="159"/>
        <end position="261"/>
    </location>
</feature>
<dbReference type="PANTHER" id="PTHR37299:SF1">
    <property type="entry name" value="STAGE 0 SPORULATION PROTEIN A HOMOLOG"/>
    <property type="match status" value="1"/>
</dbReference>
<dbReference type="PANTHER" id="PTHR37299">
    <property type="entry name" value="TRANSCRIPTIONAL REGULATOR-RELATED"/>
    <property type="match status" value="1"/>
</dbReference>
<keyword evidence="1" id="KW-0597">Phosphoprotein</keyword>
<dbReference type="PROSITE" id="PS50930">
    <property type="entry name" value="HTH_LYTTR"/>
    <property type="match status" value="1"/>
</dbReference>
<keyword evidence="5" id="KW-1185">Reference proteome</keyword>
<dbReference type="InterPro" id="IPR046947">
    <property type="entry name" value="LytR-like"/>
</dbReference>
<name>A0A7K3WT04_9FLAO</name>
<dbReference type="EMBL" id="JAAGVY010000033">
    <property type="protein sequence ID" value="NEN24817.1"/>
    <property type="molecule type" value="Genomic_DNA"/>
</dbReference>
<accession>A0A7K3WT04</accession>
<sequence length="263" mass="30367">MESDENKIRAIIVDDEMPARENLRFMLNDYCPDVEVVGTADGVKNALELFEKEKPDLIFLDIRMPSGAEGFDLLAKLADKKFYVVFVTAFKEYAIRAFENRALHYILKPIDETDLIETVNRLKDRISSDLVSEEGAMEYRESLMRIESEVQKQGRPRRLTIHHSKGIKIIDPDDITHLEGSGNCSILHFSNRSQYLDTRTLKIYEVLLDDSFFRIHKSFIVNLKEVAEILHGDEQVVVLNNGVKIPVSRERKKELIDRISELL</sequence>
<dbReference type="InterPro" id="IPR011006">
    <property type="entry name" value="CheY-like_superfamily"/>
</dbReference>
<dbReference type="GO" id="GO:0000156">
    <property type="term" value="F:phosphorelay response regulator activity"/>
    <property type="evidence" value="ECO:0007669"/>
    <property type="project" value="InterPro"/>
</dbReference>
<dbReference type="InterPro" id="IPR007492">
    <property type="entry name" value="LytTR_DNA-bd_dom"/>
</dbReference>
<dbReference type="SUPFAM" id="SSF52172">
    <property type="entry name" value="CheY-like"/>
    <property type="match status" value="1"/>
</dbReference>
<dbReference type="SMART" id="SM00850">
    <property type="entry name" value="LytTR"/>
    <property type="match status" value="1"/>
</dbReference>
<dbReference type="AlphaFoldDB" id="A0A7K3WT04"/>
<protein>
    <submittedName>
        <fullName evidence="4">Response regulator</fullName>
    </submittedName>
</protein>
<dbReference type="Gene3D" id="3.40.50.2300">
    <property type="match status" value="1"/>
</dbReference>
<comment type="caution">
    <text evidence="4">The sequence shown here is derived from an EMBL/GenBank/DDBJ whole genome shotgun (WGS) entry which is preliminary data.</text>
</comment>
<feature type="domain" description="Response regulatory" evidence="2">
    <location>
        <begin position="9"/>
        <end position="123"/>
    </location>
</feature>
<evidence type="ECO:0000259" key="2">
    <source>
        <dbReference type="PROSITE" id="PS50110"/>
    </source>
</evidence>
<dbReference type="Pfam" id="PF00072">
    <property type="entry name" value="Response_reg"/>
    <property type="match status" value="1"/>
</dbReference>
<feature type="modified residue" description="4-aspartylphosphate" evidence="1">
    <location>
        <position position="61"/>
    </location>
</feature>
<dbReference type="SMART" id="SM00448">
    <property type="entry name" value="REC"/>
    <property type="match status" value="1"/>
</dbReference>
<evidence type="ECO:0000313" key="4">
    <source>
        <dbReference type="EMBL" id="NEN24817.1"/>
    </source>
</evidence>
<reference evidence="4 5" key="1">
    <citation type="submission" date="2020-02" db="EMBL/GenBank/DDBJ databases">
        <title>Out from the shadows clarifying the taxonomy of the family Cryomorphaceae and related taxa by utilizing the GTDB taxonomic framework.</title>
        <authorList>
            <person name="Bowman J.P."/>
        </authorList>
    </citation>
    <scope>NUCLEOTIDE SEQUENCE [LARGE SCALE GENOMIC DNA]</scope>
    <source>
        <strain evidence="4 5">QSSC 1-22</strain>
    </source>
</reference>
<gene>
    <name evidence="4" type="ORF">G3O08_15040</name>
</gene>
<evidence type="ECO:0000256" key="1">
    <source>
        <dbReference type="PROSITE-ProRule" id="PRU00169"/>
    </source>
</evidence>
<dbReference type="Pfam" id="PF04397">
    <property type="entry name" value="LytTR"/>
    <property type="match status" value="1"/>
</dbReference>
<dbReference type="InterPro" id="IPR001789">
    <property type="entry name" value="Sig_transdc_resp-reg_receiver"/>
</dbReference>
<dbReference type="RefSeq" id="WP_163286208.1">
    <property type="nucleotide sequence ID" value="NZ_JAAGVY010000033.1"/>
</dbReference>
<evidence type="ECO:0000313" key="5">
    <source>
        <dbReference type="Proteomes" id="UP000486602"/>
    </source>
</evidence>
<proteinExistence type="predicted"/>
<organism evidence="4 5">
    <name type="scientific">Cryomorpha ignava</name>
    <dbReference type="NCBI Taxonomy" id="101383"/>
    <lineage>
        <taxon>Bacteria</taxon>
        <taxon>Pseudomonadati</taxon>
        <taxon>Bacteroidota</taxon>
        <taxon>Flavobacteriia</taxon>
        <taxon>Flavobacteriales</taxon>
        <taxon>Cryomorphaceae</taxon>
        <taxon>Cryomorpha</taxon>
    </lineage>
</organism>
<dbReference type="Gene3D" id="2.40.50.1020">
    <property type="entry name" value="LytTr DNA-binding domain"/>
    <property type="match status" value="1"/>
</dbReference>